<dbReference type="STRING" id="314271.RB2654_17471"/>
<dbReference type="EMBL" id="AAMT01000002">
    <property type="protein sequence ID" value="EAQ14482.1"/>
    <property type="molecule type" value="Genomic_DNA"/>
</dbReference>
<feature type="transmembrane region" description="Helical" evidence="1">
    <location>
        <begin position="59"/>
        <end position="81"/>
    </location>
</feature>
<evidence type="ECO:0000256" key="1">
    <source>
        <dbReference type="SAM" id="Phobius"/>
    </source>
</evidence>
<keyword evidence="1" id="KW-1133">Transmembrane helix</keyword>
<dbReference type="RefSeq" id="WP_008333961.1">
    <property type="nucleotide sequence ID" value="NZ_CH902578.1"/>
</dbReference>
<sequence>MSTLTGWEGILDEGEVILWQGRPGQGFHVGAGSLIGGVFGLFFAGFAVFWMVMASNAPGNFWMFGLIHFSVGLALSIGSVVGPTWKRRHSWYTLTDRRAFIATDMPFKGRNLKSYPIGPNTVIDYKQGNPATIHFAEEWKRGSKGGSYKVKIGFERLENGDEVMRQVRKAQEVDETMIREHT</sequence>
<accession>A3VBZ9</accession>
<name>A3VBZ9_9RHOB</name>
<evidence type="ECO:0000313" key="2">
    <source>
        <dbReference type="EMBL" id="EAQ14482.1"/>
    </source>
</evidence>
<evidence type="ECO:0008006" key="4">
    <source>
        <dbReference type="Google" id="ProtNLM"/>
    </source>
</evidence>
<keyword evidence="1" id="KW-0812">Transmembrane</keyword>
<dbReference type="Proteomes" id="UP000002931">
    <property type="component" value="Unassembled WGS sequence"/>
</dbReference>
<keyword evidence="1" id="KW-0472">Membrane</keyword>
<proteinExistence type="predicted"/>
<dbReference type="HOGENOM" id="CLU_115299_0_0_5"/>
<dbReference type="OrthoDB" id="199424at2"/>
<gene>
    <name evidence="2" type="ORF">RB2654_17471</name>
</gene>
<dbReference type="AlphaFoldDB" id="A3VBZ9"/>
<keyword evidence="3" id="KW-1185">Reference proteome</keyword>
<organism evidence="2 3">
    <name type="scientific">Maritimibacter alkaliphilus HTCC2654</name>
    <dbReference type="NCBI Taxonomy" id="314271"/>
    <lineage>
        <taxon>Bacteria</taxon>
        <taxon>Pseudomonadati</taxon>
        <taxon>Pseudomonadota</taxon>
        <taxon>Alphaproteobacteria</taxon>
        <taxon>Rhodobacterales</taxon>
        <taxon>Roseobacteraceae</taxon>
        <taxon>Maritimibacter</taxon>
    </lineage>
</organism>
<evidence type="ECO:0000313" key="3">
    <source>
        <dbReference type="Proteomes" id="UP000002931"/>
    </source>
</evidence>
<protein>
    <recommendedName>
        <fullName evidence="4">Aspartate carbamoyltransferase catalytic subunit</fullName>
    </recommendedName>
</protein>
<comment type="caution">
    <text evidence="2">The sequence shown here is derived from an EMBL/GenBank/DDBJ whole genome shotgun (WGS) entry which is preliminary data.</text>
</comment>
<dbReference type="eggNOG" id="ENOG5032SUV">
    <property type="taxonomic scope" value="Bacteria"/>
</dbReference>
<feature type="transmembrane region" description="Helical" evidence="1">
    <location>
        <begin position="29"/>
        <end position="53"/>
    </location>
</feature>
<reference evidence="2 3" key="1">
    <citation type="journal article" date="2010" name="J. Bacteriol.">
        <title>Genome sequences of Pelagibaca bermudensis HTCC2601T and Maritimibacter alkaliphilus HTCC2654T, the type strains of two marine Roseobacter genera.</title>
        <authorList>
            <person name="Thrash J.C."/>
            <person name="Cho J.C."/>
            <person name="Ferriera S."/>
            <person name="Johnson J."/>
            <person name="Vergin K.L."/>
            <person name="Giovannoni S.J."/>
        </authorList>
    </citation>
    <scope>NUCLEOTIDE SEQUENCE [LARGE SCALE GENOMIC DNA]</scope>
    <source>
        <strain evidence="2 3">HTCC2654</strain>
    </source>
</reference>